<accession>A0A7W2TVU7</accession>
<reference evidence="10 11" key="1">
    <citation type="submission" date="2020-07" db="EMBL/GenBank/DDBJ databases">
        <title>Halieaceae bacterium, F7430, whole genome shotgun sequencing project.</title>
        <authorList>
            <person name="Jiang S."/>
            <person name="Liu Z.W."/>
            <person name="Du Z.J."/>
        </authorList>
    </citation>
    <scope>NUCLEOTIDE SEQUENCE [LARGE SCALE GENOMIC DNA]</scope>
    <source>
        <strain evidence="10 11">F7430</strain>
    </source>
</reference>
<dbReference type="InterPro" id="IPR036869">
    <property type="entry name" value="J_dom_sf"/>
</dbReference>
<feature type="transmembrane region" description="Helical" evidence="8">
    <location>
        <begin position="6"/>
        <end position="21"/>
    </location>
</feature>
<dbReference type="AlphaFoldDB" id="A0A7W2TVU7"/>
<feature type="transmembrane region" description="Helical" evidence="8">
    <location>
        <begin position="33"/>
        <end position="50"/>
    </location>
</feature>
<dbReference type="EMBL" id="JACFXU010000014">
    <property type="protein sequence ID" value="MBA6412891.1"/>
    <property type="molecule type" value="Genomic_DNA"/>
</dbReference>
<evidence type="ECO:0000256" key="6">
    <source>
        <dbReference type="ARBA" id="ARBA00038105"/>
    </source>
</evidence>
<dbReference type="CDD" id="cd06257">
    <property type="entry name" value="DnaJ"/>
    <property type="match status" value="1"/>
</dbReference>
<dbReference type="Gene3D" id="1.10.287.110">
    <property type="entry name" value="DnaJ domain"/>
    <property type="match status" value="1"/>
</dbReference>
<dbReference type="PANTHER" id="PTHR12763:SF28">
    <property type="entry name" value="GEO10507P1-RELATED"/>
    <property type="match status" value="1"/>
</dbReference>
<gene>
    <name evidence="10" type="ORF">H2508_07185</name>
</gene>
<evidence type="ECO:0000256" key="7">
    <source>
        <dbReference type="SAM" id="MobiDB-lite"/>
    </source>
</evidence>
<comment type="caution">
    <text evidence="10">The sequence shown here is derived from an EMBL/GenBank/DDBJ whole genome shotgun (WGS) entry which is preliminary data.</text>
</comment>
<evidence type="ECO:0000256" key="2">
    <source>
        <dbReference type="ARBA" id="ARBA00022692"/>
    </source>
</evidence>
<dbReference type="PROSITE" id="PS50076">
    <property type="entry name" value="DNAJ_2"/>
    <property type="match status" value="1"/>
</dbReference>
<evidence type="ECO:0000313" key="11">
    <source>
        <dbReference type="Proteomes" id="UP000539350"/>
    </source>
</evidence>
<keyword evidence="3 8" id="KW-1133">Transmembrane helix</keyword>
<evidence type="ECO:0000256" key="3">
    <source>
        <dbReference type="ARBA" id="ARBA00022989"/>
    </source>
</evidence>
<proteinExistence type="inferred from homology"/>
<comment type="subcellular location">
    <subcellularLocation>
        <location evidence="1">Membrane</location>
        <topology evidence="1">Single-pass membrane protein</topology>
    </subcellularLocation>
</comment>
<sequence>MPRLLLILALAAIVYILYQRARNQAPHKRRAEYIKLGLVVAVALVIVLTVTGRMHWVGAALTGLLVIGRQLLPLLLRYFPALASLKSNSSQGAQQSTVESALLRMHLDHESGNLSGEVLQGRFQGWYLDELERPQLDELMQFCRQQDEDSAQLLQGYLDQRFPGGDQQADSDDTQKDQSSAMTRSEALSILGLGEDAVEEDVIKAHRTLMQKLHPDRGGSDYLAAKINAAKDYLLR</sequence>
<keyword evidence="5" id="KW-0143">Chaperone</keyword>
<feature type="region of interest" description="Disordered" evidence="7">
    <location>
        <begin position="162"/>
        <end position="183"/>
    </location>
</feature>
<evidence type="ECO:0000256" key="4">
    <source>
        <dbReference type="ARBA" id="ARBA00023136"/>
    </source>
</evidence>
<evidence type="ECO:0000313" key="10">
    <source>
        <dbReference type="EMBL" id="MBA6412891.1"/>
    </source>
</evidence>
<dbReference type="FunFam" id="1.10.287.110:FF:000001">
    <property type="entry name" value="Import inner membrane translocase subunit tim14"/>
    <property type="match status" value="1"/>
</dbReference>
<evidence type="ECO:0000259" key="9">
    <source>
        <dbReference type="PROSITE" id="PS50076"/>
    </source>
</evidence>
<dbReference type="SUPFAM" id="SSF46565">
    <property type="entry name" value="Chaperone J-domain"/>
    <property type="match status" value="1"/>
</dbReference>
<protein>
    <submittedName>
        <fullName evidence="10">Molecular chaperone DnaJ</fullName>
    </submittedName>
</protein>
<dbReference type="GO" id="GO:0016020">
    <property type="term" value="C:membrane"/>
    <property type="evidence" value="ECO:0007669"/>
    <property type="project" value="UniProtKB-SubCell"/>
</dbReference>
<evidence type="ECO:0000256" key="1">
    <source>
        <dbReference type="ARBA" id="ARBA00004167"/>
    </source>
</evidence>
<evidence type="ECO:0000256" key="5">
    <source>
        <dbReference type="ARBA" id="ARBA00023186"/>
    </source>
</evidence>
<feature type="domain" description="J" evidence="9">
    <location>
        <begin position="186"/>
        <end position="236"/>
    </location>
</feature>
<organism evidence="10 11">
    <name type="scientific">Sediminihaliea albiluteola</name>
    <dbReference type="NCBI Taxonomy" id="2758564"/>
    <lineage>
        <taxon>Bacteria</taxon>
        <taxon>Pseudomonadati</taxon>
        <taxon>Pseudomonadota</taxon>
        <taxon>Gammaproteobacteria</taxon>
        <taxon>Cellvibrionales</taxon>
        <taxon>Halieaceae</taxon>
        <taxon>Sediminihaliea</taxon>
    </lineage>
</organism>
<dbReference type="RefSeq" id="WP_182171113.1">
    <property type="nucleotide sequence ID" value="NZ_JACFXU010000014.1"/>
</dbReference>
<keyword evidence="11" id="KW-1185">Reference proteome</keyword>
<keyword evidence="2 8" id="KW-0812">Transmembrane</keyword>
<keyword evidence="4 8" id="KW-0472">Membrane</keyword>
<evidence type="ECO:0000256" key="8">
    <source>
        <dbReference type="SAM" id="Phobius"/>
    </source>
</evidence>
<dbReference type="InterPro" id="IPR001623">
    <property type="entry name" value="DnaJ_domain"/>
</dbReference>
<dbReference type="Proteomes" id="UP000539350">
    <property type="component" value="Unassembled WGS sequence"/>
</dbReference>
<dbReference type="PANTHER" id="PTHR12763">
    <property type="match status" value="1"/>
</dbReference>
<comment type="similarity">
    <text evidence="6">Belongs to the TIM14 family.</text>
</comment>
<name>A0A7W2TVU7_9GAMM</name>